<dbReference type="Pfam" id="PF13180">
    <property type="entry name" value="PDZ_2"/>
    <property type="match status" value="1"/>
</dbReference>
<organism evidence="8 9">
    <name type="scientific">Alicyclobacillus fodiniaquatilis</name>
    <dbReference type="NCBI Taxonomy" id="1661150"/>
    <lineage>
        <taxon>Bacteria</taxon>
        <taxon>Bacillati</taxon>
        <taxon>Bacillota</taxon>
        <taxon>Bacilli</taxon>
        <taxon>Bacillales</taxon>
        <taxon>Alicyclobacillaceae</taxon>
        <taxon>Alicyclobacillus</taxon>
    </lineage>
</organism>
<keyword evidence="3 8" id="KW-0378">Hydrolase</keyword>
<evidence type="ECO:0000313" key="8">
    <source>
        <dbReference type="EMBL" id="MFD1677832.1"/>
    </source>
</evidence>
<dbReference type="Proteomes" id="UP001597079">
    <property type="component" value="Unassembled WGS sequence"/>
</dbReference>
<dbReference type="SUPFAM" id="SSF50494">
    <property type="entry name" value="Trypsin-like serine proteases"/>
    <property type="match status" value="1"/>
</dbReference>
<dbReference type="InterPro" id="IPR051201">
    <property type="entry name" value="Chloro_Bact_Ser_Proteases"/>
</dbReference>
<comment type="similarity">
    <text evidence="1">Belongs to the peptidase S1C family.</text>
</comment>
<dbReference type="Pfam" id="PF13365">
    <property type="entry name" value="Trypsin_2"/>
    <property type="match status" value="1"/>
</dbReference>
<dbReference type="EMBL" id="JBHUCX010000099">
    <property type="protein sequence ID" value="MFD1677832.1"/>
    <property type="molecule type" value="Genomic_DNA"/>
</dbReference>
<keyword evidence="2 8" id="KW-0645">Protease</keyword>
<dbReference type="EC" id="3.4.21.-" evidence="8"/>
<keyword evidence="9" id="KW-1185">Reference proteome</keyword>
<dbReference type="InterPro" id="IPR001940">
    <property type="entry name" value="Peptidase_S1C"/>
</dbReference>
<accession>A0ABW4JNP3</accession>
<feature type="compositionally biased region" description="Low complexity" evidence="5">
    <location>
        <begin position="397"/>
        <end position="425"/>
    </location>
</feature>
<evidence type="ECO:0000256" key="1">
    <source>
        <dbReference type="ARBA" id="ARBA00010541"/>
    </source>
</evidence>
<dbReference type="PANTHER" id="PTHR43343">
    <property type="entry name" value="PEPTIDASE S12"/>
    <property type="match status" value="1"/>
</dbReference>
<keyword evidence="6" id="KW-1133">Transmembrane helix</keyword>
<evidence type="ECO:0000256" key="6">
    <source>
        <dbReference type="SAM" id="Phobius"/>
    </source>
</evidence>
<evidence type="ECO:0000256" key="5">
    <source>
        <dbReference type="SAM" id="MobiDB-lite"/>
    </source>
</evidence>
<proteinExistence type="inferred from homology"/>
<feature type="transmembrane region" description="Helical" evidence="6">
    <location>
        <begin position="21"/>
        <end position="43"/>
    </location>
</feature>
<reference evidence="9" key="1">
    <citation type="journal article" date="2019" name="Int. J. Syst. Evol. Microbiol.">
        <title>The Global Catalogue of Microorganisms (GCM) 10K type strain sequencing project: providing services to taxonomists for standard genome sequencing and annotation.</title>
        <authorList>
            <consortium name="The Broad Institute Genomics Platform"/>
            <consortium name="The Broad Institute Genome Sequencing Center for Infectious Disease"/>
            <person name="Wu L."/>
            <person name="Ma J."/>
        </authorList>
    </citation>
    <scope>NUCLEOTIDE SEQUENCE [LARGE SCALE GENOMIC DNA]</scope>
    <source>
        <strain evidence="9">CGMCC 1.12286</strain>
    </source>
</reference>
<keyword evidence="4" id="KW-0720">Serine protease</keyword>
<comment type="caution">
    <text evidence="8">The sequence shown here is derived from an EMBL/GenBank/DDBJ whole genome shotgun (WGS) entry which is preliminary data.</text>
</comment>
<sequence length="459" mass="47176">MGFYKSKSEDQRPKKQGTLQLLGVVVLSALVGSGATLAVSPILRGNATDSLATSSTSSASSVPATNVSVNVSDGITQAVKTAEPDVVAVENYTTSSSPFDEQSQTEESDIGSGVFFDKDSKYAYIVTNNHVVQGGTKAAVVLQSGKQVQAKVIGTDPYTDLAVLTVPIKNFKSVQPIQFANSDDIQAGDPAIAIGTPMGIDFADTVTSGIVSSPSRTMPVEEPTSDETLDYQSVIQTDAAINPGNSGGPLLNIKGQMIGINSSKIVEQDFEGMGFAIPSNEVEQIASELMRTGHATHPALGIEGYDMSEIPQGYLPNVPVDYGVYVQSATSSDAKSAGLKQGDVIIGFNGQTVQDMADLRTALFKTKPGDEAKLTIYRGSKKMTLTVKITEEQSPKTTGTNSSSSGSTGSNDGSGEDPFGSQDPSGGDGGGYFSFGGGDGGSYGSGGGSGAYGTGGPTA</sequence>
<dbReference type="PROSITE" id="PS50106">
    <property type="entry name" value="PDZ"/>
    <property type="match status" value="1"/>
</dbReference>
<feature type="compositionally biased region" description="Gly residues" evidence="5">
    <location>
        <begin position="426"/>
        <end position="459"/>
    </location>
</feature>
<gene>
    <name evidence="8" type="ORF">ACFSB2_24520</name>
</gene>
<dbReference type="InterPro" id="IPR009003">
    <property type="entry name" value="Peptidase_S1_PA"/>
</dbReference>
<dbReference type="PRINTS" id="PR00834">
    <property type="entry name" value="PROTEASES2C"/>
</dbReference>
<dbReference type="Gene3D" id="2.30.42.10">
    <property type="match status" value="1"/>
</dbReference>
<feature type="domain" description="PDZ" evidence="7">
    <location>
        <begin position="286"/>
        <end position="380"/>
    </location>
</feature>
<feature type="region of interest" description="Disordered" evidence="5">
    <location>
        <begin position="387"/>
        <end position="459"/>
    </location>
</feature>
<evidence type="ECO:0000256" key="3">
    <source>
        <dbReference type="ARBA" id="ARBA00022801"/>
    </source>
</evidence>
<dbReference type="GO" id="GO:0006508">
    <property type="term" value="P:proteolysis"/>
    <property type="evidence" value="ECO:0007669"/>
    <property type="project" value="UniProtKB-KW"/>
</dbReference>
<evidence type="ECO:0000313" key="9">
    <source>
        <dbReference type="Proteomes" id="UP001597079"/>
    </source>
</evidence>
<evidence type="ECO:0000256" key="2">
    <source>
        <dbReference type="ARBA" id="ARBA00022670"/>
    </source>
</evidence>
<protein>
    <submittedName>
        <fullName evidence="8">S1C family serine protease</fullName>
        <ecNumber evidence="8">3.4.21.-</ecNumber>
    </submittedName>
</protein>
<evidence type="ECO:0000259" key="7">
    <source>
        <dbReference type="PROSITE" id="PS50106"/>
    </source>
</evidence>
<name>A0ABW4JNP3_9BACL</name>
<dbReference type="PANTHER" id="PTHR43343:SF3">
    <property type="entry name" value="PROTEASE DO-LIKE 8, CHLOROPLASTIC"/>
    <property type="match status" value="1"/>
</dbReference>
<dbReference type="RefSeq" id="WP_377945751.1">
    <property type="nucleotide sequence ID" value="NZ_JBHUCX010000099.1"/>
</dbReference>
<dbReference type="InterPro" id="IPR001478">
    <property type="entry name" value="PDZ"/>
</dbReference>
<dbReference type="GO" id="GO:0008233">
    <property type="term" value="F:peptidase activity"/>
    <property type="evidence" value="ECO:0007669"/>
    <property type="project" value="UniProtKB-KW"/>
</dbReference>
<dbReference type="InterPro" id="IPR036034">
    <property type="entry name" value="PDZ_sf"/>
</dbReference>
<dbReference type="InterPro" id="IPR043504">
    <property type="entry name" value="Peptidase_S1_PA_chymotrypsin"/>
</dbReference>
<dbReference type="SUPFAM" id="SSF50156">
    <property type="entry name" value="PDZ domain-like"/>
    <property type="match status" value="1"/>
</dbReference>
<dbReference type="Gene3D" id="2.40.10.10">
    <property type="entry name" value="Trypsin-like serine proteases"/>
    <property type="match status" value="2"/>
</dbReference>
<evidence type="ECO:0000256" key="4">
    <source>
        <dbReference type="ARBA" id="ARBA00022825"/>
    </source>
</evidence>
<keyword evidence="6" id="KW-0812">Transmembrane</keyword>
<keyword evidence="6" id="KW-0472">Membrane</keyword>
<dbReference type="SMART" id="SM00228">
    <property type="entry name" value="PDZ"/>
    <property type="match status" value="1"/>
</dbReference>